<dbReference type="EMBL" id="PQFF01000075">
    <property type="protein sequence ID" value="RHZ84609.1"/>
    <property type="molecule type" value="Genomic_DNA"/>
</dbReference>
<organism evidence="3 4">
    <name type="scientific">Diversispora epigaea</name>
    <dbReference type="NCBI Taxonomy" id="1348612"/>
    <lineage>
        <taxon>Eukaryota</taxon>
        <taxon>Fungi</taxon>
        <taxon>Fungi incertae sedis</taxon>
        <taxon>Mucoromycota</taxon>
        <taxon>Glomeromycotina</taxon>
        <taxon>Glomeromycetes</taxon>
        <taxon>Diversisporales</taxon>
        <taxon>Diversisporaceae</taxon>
        <taxon>Diversispora</taxon>
    </lineage>
</organism>
<evidence type="ECO:0000313" key="3">
    <source>
        <dbReference type="EMBL" id="RHZ84609.1"/>
    </source>
</evidence>
<dbReference type="InterPro" id="IPR052407">
    <property type="entry name" value="BTB_POZ_domain_cont_9"/>
</dbReference>
<dbReference type="Pfam" id="PF07534">
    <property type="entry name" value="TLD"/>
    <property type="match status" value="1"/>
</dbReference>
<dbReference type="SMART" id="SM00875">
    <property type="entry name" value="BACK"/>
    <property type="match status" value="1"/>
</dbReference>
<dbReference type="InterPro" id="IPR011705">
    <property type="entry name" value="BACK"/>
</dbReference>
<evidence type="ECO:0000259" key="2">
    <source>
        <dbReference type="PROSITE" id="PS51886"/>
    </source>
</evidence>
<dbReference type="OrthoDB" id="9997739at2759"/>
<dbReference type="InterPro" id="IPR006571">
    <property type="entry name" value="TLDc_dom"/>
</dbReference>
<dbReference type="CDD" id="cd14733">
    <property type="entry name" value="BACK"/>
    <property type="match status" value="1"/>
</dbReference>
<accession>A0A397J8F0</accession>
<protein>
    <recommendedName>
        <fullName evidence="5">BTB domain-containing protein</fullName>
    </recommendedName>
</protein>
<dbReference type="Pfam" id="PF00651">
    <property type="entry name" value="BTB"/>
    <property type="match status" value="1"/>
</dbReference>
<dbReference type="PROSITE" id="PS50097">
    <property type="entry name" value="BTB"/>
    <property type="match status" value="1"/>
</dbReference>
<feature type="domain" description="BTB" evidence="1">
    <location>
        <begin position="23"/>
        <end position="96"/>
    </location>
</feature>
<dbReference type="GO" id="GO:0005737">
    <property type="term" value="C:cytoplasm"/>
    <property type="evidence" value="ECO:0007669"/>
    <property type="project" value="TreeGrafter"/>
</dbReference>
<dbReference type="AlphaFoldDB" id="A0A397J8F0"/>
<keyword evidence="4" id="KW-1185">Reference proteome</keyword>
<name>A0A397J8F0_9GLOM</name>
<evidence type="ECO:0000259" key="1">
    <source>
        <dbReference type="PROSITE" id="PS50097"/>
    </source>
</evidence>
<dbReference type="Gene3D" id="1.25.40.420">
    <property type="match status" value="1"/>
</dbReference>
<dbReference type="PANTHER" id="PTHR46306">
    <property type="entry name" value="BTB/POZ DOMAIN-CONTAINING PROTEIN 9"/>
    <property type="match status" value="1"/>
</dbReference>
<dbReference type="Pfam" id="PF07707">
    <property type="entry name" value="BACK"/>
    <property type="match status" value="1"/>
</dbReference>
<reference evidence="3 4" key="1">
    <citation type="submission" date="2018-08" db="EMBL/GenBank/DDBJ databases">
        <title>Genome and evolution of the arbuscular mycorrhizal fungus Diversispora epigaea (formerly Glomus versiforme) and its bacterial endosymbionts.</title>
        <authorList>
            <person name="Sun X."/>
            <person name="Fei Z."/>
            <person name="Harrison M."/>
        </authorList>
    </citation>
    <scope>NUCLEOTIDE SEQUENCE [LARGE SCALE GENOMIC DNA]</scope>
    <source>
        <strain evidence="3 4">IT104</strain>
    </source>
</reference>
<feature type="domain" description="TLDc" evidence="2">
    <location>
        <begin position="305"/>
        <end position="473"/>
    </location>
</feature>
<evidence type="ECO:0000313" key="4">
    <source>
        <dbReference type="Proteomes" id="UP000266861"/>
    </source>
</evidence>
<dbReference type="InterPro" id="IPR011333">
    <property type="entry name" value="SKP1/BTB/POZ_sf"/>
</dbReference>
<dbReference type="CDD" id="cd18186">
    <property type="entry name" value="BTB_POZ_ZBTB_KLHL-like"/>
    <property type="match status" value="1"/>
</dbReference>
<dbReference type="Gene3D" id="3.30.710.10">
    <property type="entry name" value="Potassium Channel Kv1.1, Chain A"/>
    <property type="match status" value="1"/>
</dbReference>
<evidence type="ECO:0008006" key="5">
    <source>
        <dbReference type="Google" id="ProtNLM"/>
    </source>
</evidence>
<dbReference type="InterPro" id="IPR000210">
    <property type="entry name" value="BTB/POZ_dom"/>
</dbReference>
<dbReference type="Proteomes" id="UP000266861">
    <property type="component" value="Unassembled WGS sequence"/>
</dbReference>
<dbReference type="PROSITE" id="PS51886">
    <property type="entry name" value="TLDC"/>
    <property type="match status" value="1"/>
</dbReference>
<dbReference type="SMART" id="SM00225">
    <property type="entry name" value="BTB"/>
    <property type="match status" value="1"/>
</dbReference>
<comment type="caution">
    <text evidence="3">The sequence shown here is derived from an EMBL/GenBank/DDBJ whole genome shotgun (WGS) entry which is preliminary data.</text>
</comment>
<dbReference type="PANTHER" id="PTHR46306:SF1">
    <property type="entry name" value="BTB_POZ DOMAIN-CONTAINING PROTEIN 9"/>
    <property type="match status" value="1"/>
</dbReference>
<proteinExistence type="predicted"/>
<dbReference type="SUPFAM" id="SSF54695">
    <property type="entry name" value="POZ domain"/>
    <property type="match status" value="1"/>
</dbReference>
<sequence length="475" mass="55276">MILNFYENLSNDYVKLLENGNEHNIIIEIGEPPVMETFKVHSTILCYRCPYLYDEFKKSTINNDVNIKIIQKPQISAKVFNIIIKYIYGATINLEKVEISIIFDLLMTANQFQLEELVASLQTFLIENHPSWLKLNFSKIYNLSFKIDFKALQNFCDEIIAKHPNLIFESTEFNTLPEAALVSIIQRDDLQLEESKIWDYVIQWGTAQNKTLPSDFNDWIDKDFQILKNTLQQCLPHIRYFQISSGNIVEKVFPYQQILNKNLVTDILKYSMAPEKPITSTILPPRKIVTIQLPNRGNVFQITSSIITNEHAAEIASWIDKKEVTYDVNDNPYEFNLILRGSRDGFGTNVFWNLCNQKTNLVVVVKAKDTDEILGGYNPIGWNSNLNNYSTTNDSFIFSLKNESIKNHILSRVKNASIAIYNYAVNYGPNFGCTDFYMYNNRFQISHIYGYEKLIRKAYSEFSMNDYEVFHIKKR</sequence>
<gene>
    <name evidence="3" type="ORF">Glove_79g58</name>
</gene>